<dbReference type="eggNOG" id="ENOG50324A8">
    <property type="taxonomic scope" value="Bacteria"/>
</dbReference>
<proteinExistence type="predicted"/>
<sequence length="71" mass="7750" precursor="true">MNPNLHDGTKGKSDICKTMPAVMPTPKLAHAYVPFQQLVCIYPPMKGLSAGTIFPELDRPYGADPEYTVDA</sequence>
<name>G8M0I9_ACECE</name>
<dbReference type="OrthoDB" id="9800571at2"/>
<evidence type="ECO:0000313" key="1">
    <source>
        <dbReference type="EMBL" id="AEV68034.1"/>
    </source>
</evidence>
<dbReference type="InterPro" id="IPR020256">
    <property type="entry name" value="Spore_coat_CotJA"/>
</dbReference>
<reference evidence="2" key="1">
    <citation type="submission" date="2011-12" db="EMBL/GenBank/DDBJ databases">
        <title>Complete sequence of Clostridium clariflavum DSM 19732.</title>
        <authorList>
            <consortium name="US DOE Joint Genome Institute"/>
            <person name="Lucas S."/>
            <person name="Han J."/>
            <person name="Lapidus A."/>
            <person name="Cheng J.-F."/>
            <person name="Goodwin L."/>
            <person name="Pitluck S."/>
            <person name="Peters L."/>
            <person name="Teshima H."/>
            <person name="Detter J.C."/>
            <person name="Han C."/>
            <person name="Tapia R."/>
            <person name="Land M."/>
            <person name="Hauser L."/>
            <person name="Kyrpides N."/>
            <person name="Ivanova N."/>
            <person name="Pagani I."/>
            <person name="Kitzmiller T."/>
            <person name="Lynd L."/>
            <person name="Izquierdo J."/>
            <person name="Woyke T."/>
        </authorList>
    </citation>
    <scope>NUCLEOTIDE SEQUENCE [LARGE SCALE GENOMIC DNA]</scope>
    <source>
        <strain evidence="2">DSM 19732 / NBRC 101661 / EBR45</strain>
    </source>
</reference>
<reference evidence="1 2" key="2">
    <citation type="journal article" date="2012" name="Stand. Genomic Sci.">
        <title>Complete Genome Sequence of Clostridium clariflavum DSM 19732.</title>
        <authorList>
            <person name="Izquierdo J.A."/>
            <person name="Goodwin L."/>
            <person name="Davenport K.W."/>
            <person name="Teshima H."/>
            <person name="Bruce D."/>
            <person name="Detter C."/>
            <person name="Tapia R."/>
            <person name="Han S."/>
            <person name="Land M."/>
            <person name="Hauser L."/>
            <person name="Jeffries C.D."/>
            <person name="Han J."/>
            <person name="Pitluck S."/>
            <person name="Nolan M."/>
            <person name="Chen A."/>
            <person name="Huntemann M."/>
            <person name="Mavromatis K."/>
            <person name="Mikhailova N."/>
            <person name="Liolios K."/>
            <person name="Woyke T."/>
            <person name="Lynd L.R."/>
        </authorList>
    </citation>
    <scope>NUCLEOTIDE SEQUENCE [LARGE SCALE GENOMIC DNA]</scope>
    <source>
        <strain evidence="2">DSM 19732 / NBRC 101661 / EBR45</strain>
    </source>
</reference>
<dbReference type="RefSeq" id="WP_014254648.1">
    <property type="nucleotide sequence ID" value="NC_016627.1"/>
</dbReference>
<accession>G8M0I9</accession>
<dbReference type="AlphaFoldDB" id="G8M0I9"/>
<dbReference type="EMBL" id="CP003065">
    <property type="protein sequence ID" value="AEV68034.1"/>
    <property type="molecule type" value="Genomic_DNA"/>
</dbReference>
<dbReference type="KEGG" id="ccl:Clocl_1383"/>
<keyword evidence="2" id="KW-1185">Reference proteome</keyword>
<dbReference type="STRING" id="720554.Clocl_1383"/>
<protein>
    <recommendedName>
        <fullName evidence="3">Spore coat associated protein JA (CotJA)</fullName>
    </recommendedName>
</protein>
<dbReference type="Proteomes" id="UP000005435">
    <property type="component" value="Chromosome"/>
</dbReference>
<evidence type="ECO:0000313" key="2">
    <source>
        <dbReference type="Proteomes" id="UP000005435"/>
    </source>
</evidence>
<gene>
    <name evidence="1" type="ordered locus">Clocl_1383</name>
</gene>
<organism evidence="1 2">
    <name type="scientific">Acetivibrio clariflavus (strain DSM 19732 / NBRC 101661 / EBR45)</name>
    <name type="common">Clostridium clariflavum</name>
    <dbReference type="NCBI Taxonomy" id="720554"/>
    <lineage>
        <taxon>Bacteria</taxon>
        <taxon>Bacillati</taxon>
        <taxon>Bacillota</taxon>
        <taxon>Clostridia</taxon>
        <taxon>Eubacteriales</taxon>
        <taxon>Oscillospiraceae</taxon>
        <taxon>Acetivibrio</taxon>
    </lineage>
</organism>
<dbReference type="HOGENOM" id="CLU_2732855_0_0_9"/>
<evidence type="ECO:0008006" key="3">
    <source>
        <dbReference type="Google" id="ProtNLM"/>
    </source>
</evidence>
<dbReference type="Pfam" id="PF11007">
    <property type="entry name" value="CotJA"/>
    <property type="match status" value="1"/>
</dbReference>